<dbReference type="AlphaFoldDB" id="A0A2B4RMM8"/>
<accession>A0A2B4RMM8</accession>
<protein>
    <recommendedName>
        <fullName evidence="4">Phytanoyl-CoA dioxygenase</fullName>
    </recommendedName>
</protein>
<dbReference type="SUPFAM" id="SSF51197">
    <property type="entry name" value="Clavaminate synthase-like"/>
    <property type="match status" value="1"/>
</dbReference>
<dbReference type="Pfam" id="PF05721">
    <property type="entry name" value="PhyH"/>
    <property type="match status" value="1"/>
</dbReference>
<name>A0A2B4RMM8_STYPI</name>
<sequence length="309" mass="35772">MINPLRRQRFRRKRKNLKLYSDEPRLWPIFQISFLVSLVTSLFNAETTSGSLFTHSVDDLFLFLKFVSWLYWIVKRLHPSQMTRRKGHTPLFFHDYGNWKNIPEYEEFIYHSPVGEVAGRLLQSSVAALYSNHVIVKDSGSTKQTPWHQDQAYYEIDGQQVCSVWLPVDPVSEHTCLRLLKGSHKFPQYFKPVHFDGPPFTSYEMKPGNEKQAGEFLSPPDVDGNDQYQVLSWNMEPGDCIVFHMKTVHGAHGNNLKTPRRAFSTRWLGDDAIKGERPWMNLPPSDGIRNLKRGENLVQSGAFTVTWTA</sequence>
<evidence type="ECO:0000256" key="1">
    <source>
        <dbReference type="ARBA" id="ARBA00001962"/>
    </source>
</evidence>
<evidence type="ECO:0000313" key="2">
    <source>
        <dbReference type="EMBL" id="PFX17588.1"/>
    </source>
</evidence>
<evidence type="ECO:0000313" key="3">
    <source>
        <dbReference type="Proteomes" id="UP000225706"/>
    </source>
</evidence>
<dbReference type="Proteomes" id="UP000225706">
    <property type="component" value="Unassembled WGS sequence"/>
</dbReference>
<dbReference type="OrthoDB" id="445007at2759"/>
<dbReference type="Gene3D" id="2.60.120.620">
    <property type="entry name" value="q2cbj1_9rhob like domain"/>
    <property type="match status" value="1"/>
</dbReference>
<reference evidence="3" key="1">
    <citation type="journal article" date="2017" name="bioRxiv">
        <title>Comparative analysis of the genomes of Stylophora pistillata and Acropora digitifera provides evidence for extensive differences between species of corals.</title>
        <authorList>
            <person name="Voolstra C.R."/>
            <person name="Li Y."/>
            <person name="Liew Y.J."/>
            <person name="Baumgarten S."/>
            <person name="Zoccola D."/>
            <person name="Flot J.-F."/>
            <person name="Tambutte S."/>
            <person name="Allemand D."/>
            <person name="Aranda M."/>
        </authorList>
    </citation>
    <scope>NUCLEOTIDE SEQUENCE [LARGE SCALE GENOMIC DNA]</scope>
</reference>
<dbReference type="STRING" id="50429.A0A2B4RMM8"/>
<organism evidence="2 3">
    <name type="scientific">Stylophora pistillata</name>
    <name type="common">Smooth cauliflower coral</name>
    <dbReference type="NCBI Taxonomy" id="50429"/>
    <lineage>
        <taxon>Eukaryota</taxon>
        <taxon>Metazoa</taxon>
        <taxon>Cnidaria</taxon>
        <taxon>Anthozoa</taxon>
        <taxon>Hexacorallia</taxon>
        <taxon>Scleractinia</taxon>
        <taxon>Astrocoeniina</taxon>
        <taxon>Pocilloporidae</taxon>
        <taxon>Stylophora</taxon>
    </lineage>
</organism>
<dbReference type="PANTHER" id="PTHR20883">
    <property type="entry name" value="PHYTANOYL-COA DIOXYGENASE DOMAIN CONTAINING 1"/>
    <property type="match status" value="1"/>
</dbReference>
<dbReference type="PANTHER" id="PTHR20883:SF49">
    <property type="entry name" value="PHYTANOYL-COA DIOXYGENASE"/>
    <property type="match status" value="1"/>
</dbReference>
<dbReference type="InterPro" id="IPR008775">
    <property type="entry name" value="Phytyl_CoA_dOase-like"/>
</dbReference>
<dbReference type="EMBL" id="LSMT01000463">
    <property type="protein sequence ID" value="PFX17588.1"/>
    <property type="molecule type" value="Genomic_DNA"/>
</dbReference>
<evidence type="ECO:0008006" key="4">
    <source>
        <dbReference type="Google" id="ProtNLM"/>
    </source>
</evidence>
<keyword evidence="3" id="KW-1185">Reference proteome</keyword>
<comment type="caution">
    <text evidence="2">The sequence shown here is derived from an EMBL/GenBank/DDBJ whole genome shotgun (WGS) entry which is preliminary data.</text>
</comment>
<comment type="cofactor">
    <cofactor evidence="1">
        <name>Fe cation</name>
        <dbReference type="ChEBI" id="CHEBI:24875"/>
    </cofactor>
</comment>
<proteinExistence type="predicted"/>
<gene>
    <name evidence="2" type="ORF">AWC38_SpisGene18084</name>
</gene>